<dbReference type="FunFam" id="1.20.58.1210:FF:000001">
    <property type="entry name" value="exocyst complex component 8"/>
    <property type="match status" value="1"/>
</dbReference>
<dbReference type="InterPro" id="IPR042560">
    <property type="entry name" value="Exo84_C_2"/>
</dbReference>
<keyword evidence="7" id="KW-0268">Exocytosis</keyword>
<dbReference type="PROSITE" id="PS50003">
    <property type="entry name" value="PH_DOMAIN"/>
    <property type="match status" value="1"/>
</dbReference>
<proteinExistence type="inferred from homology"/>
<dbReference type="InterPro" id="IPR001849">
    <property type="entry name" value="PH_domain"/>
</dbReference>
<evidence type="ECO:0000256" key="3">
    <source>
        <dbReference type="ARBA" id="ARBA00004624"/>
    </source>
</evidence>
<dbReference type="Pfam" id="PF25345">
    <property type="entry name" value="PH_EXO84"/>
    <property type="match status" value="1"/>
</dbReference>
<dbReference type="GO" id="GO:0030426">
    <property type="term" value="C:growth cone"/>
    <property type="evidence" value="ECO:0007669"/>
    <property type="project" value="UniProtKB-SubCell"/>
</dbReference>
<evidence type="ECO:0000313" key="11">
    <source>
        <dbReference type="EMBL" id="KAK2180982.1"/>
    </source>
</evidence>
<dbReference type="Gene3D" id="1.20.58.1220">
    <property type="entry name" value="Exo84p, C-terminal helical domain"/>
    <property type="match status" value="1"/>
</dbReference>
<dbReference type="CDD" id="cd01226">
    <property type="entry name" value="PH_RalBD_exo84"/>
    <property type="match status" value="1"/>
</dbReference>
<evidence type="ECO:0000256" key="5">
    <source>
        <dbReference type="ARBA" id="ARBA00017509"/>
    </source>
</evidence>
<dbReference type="Pfam" id="PF08700">
    <property type="entry name" value="VPS51_Exo84_N"/>
    <property type="match status" value="1"/>
</dbReference>
<dbReference type="InterPro" id="IPR032403">
    <property type="entry name" value="Exo84_C"/>
</dbReference>
<feature type="compositionally biased region" description="Polar residues" evidence="9">
    <location>
        <begin position="262"/>
        <end position="271"/>
    </location>
</feature>
<dbReference type="EMBL" id="JAODUO010000418">
    <property type="protein sequence ID" value="KAK2180982.1"/>
    <property type="molecule type" value="Genomic_DNA"/>
</dbReference>
<comment type="caution">
    <text evidence="11">The sequence shown here is derived from an EMBL/GenBank/DDBJ whole genome shotgun (WGS) entry which is preliminary data.</text>
</comment>
<dbReference type="Gene3D" id="2.30.29.30">
    <property type="entry name" value="Pleckstrin-homology domain (PH domain)/Phosphotyrosine-binding domain (PTB)"/>
    <property type="match status" value="1"/>
</dbReference>
<reference evidence="11" key="1">
    <citation type="journal article" date="2023" name="Mol. Biol. Evol.">
        <title>Third-Generation Sequencing Reveals the Adaptive Role of the Epigenome in Three Deep-Sea Polychaetes.</title>
        <authorList>
            <person name="Perez M."/>
            <person name="Aroh O."/>
            <person name="Sun Y."/>
            <person name="Lan Y."/>
            <person name="Juniper S.K."/>
            <person name="Young C.R."/>
            <person name="Angers B."/>
            <person name="Qian P.Y."/>
        </authorList>
    </citation>
    <scope>NUCLEOTIDE SEQUENCE</scope>
    <source>
        <strain evidence="11">R07B-5</strain>
    </source>
</reference>
<gene>
    <name evidence="11" type="ORF">NP493_417g02010</name>
</gene>
<keyword evidence="12" id="KW-1185">Reference proteome</keyword>
<keyword evidence="8" id="KW-0653">Protein transport</keyword>
<dbReference type="InterPro" id="IPR042561">
    <property type="entry name" value="Exo84_C_1"/>
</dbReference>
<dbReference type="AlphaFoldDB" id="A0AAD9NSC2"/>
<dbReference type="GO" id="GO:0006887">
    <property type="term" value="P:exocytosis"/>
    <property type="evidence" value="ECO:0007669"/>
    <property type="project" value="UniProtKB-KW"/>
</dbReference>
<dbReference type="SMART" id="SM00233">
    <property type="entry name" value="PH"/>
    <property type="match status" value="1"/>
</dbReference>
<evidence type="ECO:0000256" key="9">
    <source>
        <dbReference type="SAM" id="MobiDB-lite"/>
    </source>
</evidence>
<dbReference type="Gene3D" id="1.20.58.1210">
    <property type="entry name" value="Exo84p, N-terminal helical domain"/>
    <property type="match status" value="1"/>
</dbReference>
<comment type="similarity">
    <text evidence="4">Belongs to the EXO84 family.</text>
</comment>
<dbReference type="Pfam" id="PF16528">
    <property type="entry name" value="Exo84_C"/>
    <property type="match status" value="1"/>
</dbReference>
<evidence type="ECO:0000313" key="12">
    <source>
        <dbReference type="Proteomes" id="UP001209878"/>
    </source>
</evidence>
<feature type="region of interest" description="Disordered" evidence="9">
    <location>
        <begin position="259"/>
        <end position="288"/>
    </location>
</feature>
<sequence>MGDGLARILSKPEFKPENFVNRLSLGGEEDLEDMRHKVQRLSEETAVALKKNVYKNYSQFIETAREISILEGEMYQLSHMLTDQKGIMNTLMELSLTGDNVEDAEEVEEEVVEEDTLKSLAFLLEKVEGCSSVTEVPDRHLVHNGDLVEMDPETFLQLQKVHAFLLNDSLMIATWLPYRRGPVKYRFQTLYELDSLAVVNVRDVGNCKNAFKILMFPDTRMFQAENPKAKRQWLDILEESKKKKSALDKQRKQAAAAAIQEQRVSTSSFDDSNPFAEEEEPEPARPSSVTLETELLHVEWLQETPEDLDVAIAQRDFEGAVDLIEKVNEYLQNYPRVLPVREYRARIDHRIKQLTEVLMQELQSSPERSIRGGPRAARRAVAQLIRLGKSPQACDLFLKNHSAMIKYNIRQLKIEGATTLYIRRLCEVFFSSITETGQEFMKAFPEHFACFSAFVVWAREELQAFVKTFGTQVFQSKTRFSTIAECVYEARHSCHLLSDIGLELLFALDRMMEKDVARLIQQTGDHQVEAVKHRAAEDLWRPVNFQNADSLKAFEDEMNELGLTDIHSYTYDKVFTALTTNTIQFTKAYMIFCEDMLKVHCSSHHHMITSAFVDILTAQMKHIEKSVVSEHFKKEHKFVVQNAQFLVESVLPLVDRKYTAVSGHKLPETGDLCESFKRIQSLAKVTLGEFV</sequence>
<dbReference type="SUPFAM" id="SSF50729">
    <property type="entry name" value="PH domain-like"/>
    <property type="match status" value="1"/>
</dbReference>
<dbReference type="GO" id="GO:0006893">
    <property type="term" value="P:Golgi to plasma membrane transport"/>
    <property type="evidence" value="ECO:0007669"/>
    <property type="project" value="TreeGrafter"/>
</dbReference>
<name>A0AAD9NSC2_RIDPI</name>
<evidence type="ECO:0000256" key="8">
    <source>
        <dbReference type="ARBA" id="ARBA00022927"/>
    </source>
</evidence>
<dbReference type="GO" id="GO:0048471">
    <property type="term" value="C:perinuclear region of cytoplasm"/>
    <property type="evidence" value="ECO:0007669"/>
    <property type="project" value="UniProtKB-SubCell"/>
</dbReference>
<evidence type="ECO:0000256" key="4">
    <source>
        <dbReference type="ARBA" id="ARBA00007210"/>
    </source>
</evidence>
<dbReference type="InterPro" id="IPR033961">
    <property type="entry name" value="Exo84"/>
</dbReference>
<dbReference type="PANTHER" id="PTHR21426">
    <property type="entry name" value="EXOCYST COMPLEX COMPONENT 8"/>
    <property type="match status" value="1"/>
</dbReference>
<dbReference type="GO" id="GO:0015031">
    <property type="term" value="P:protein transport"/>
    <property type="evidence" value="ECO:0007669"/>
    <property type="project" value="UniProtKB-KW"/>
</dbReference>
<evidence type="ECO:0000259" key="10">
    <source>
        <dbReference type="PROSITE" id="PS50003"/>
    </source>
</evidence>
<dbReference type="InterPro" id="IPR011993">
    <property type="entry name" value="PH-like_dom_sf"/>
</dbReference>
<evidence type="ECO:0000256" key="6">
    <source>
        <dbReference type="ARBA" id="ARBA00022448"/>
    </source>
</evidence>
<feature type="domain" description="PH" evidence="10">
    <location>
        <begin position="140"/>
        <end position="242"/>
    </location>
</feature>
<dbReference type="PANTHER" id="PTHR21426:SF12">
    <property type="entry name" value="EXOCYST COMPLEX COMPONENT 8"/>
    <property type="match status" value="1"/>
</dbReference>
<organism evidence="11 12">
    <name type="scientific">Ridgeia piscesae</name>
    <name type="common">Tubeworm</name>
    <dbReference type="NCBI Taxonomy" id="27915"/>
    <lineage>
        <taxon>Eukaryota</taxon>
        <taxon>Metazoa</taxon>
        <taxon>Spiralia</taxon>
        <taxon>Lophotrochozoa</taxon>
        <taxon>Annelida</taxon>
        <taxon>Polychaeta</taxon>
        <taxon>Sedentaria</taxon>
        <taxon>Canalipalpata</taxon>
        <taxon>Sabellida</taxon>
        <taxon>Siboglinidae</taxon>
        <taxon>Ridgeia</taxon>
    </lineage>
</organism>
<dbReference type="GO" id="GO:0000145">
    <property type="term" value="C:exocyst"/>
    <property type="evidence" value="ECO:0007669"/>
    <property type="project" value="InterPro"/>
</dbReference>
<accession>A0AAD9NSC2</accession>
<dbReference type="Proteomes" id="UP001209878">
    <property type="component" value="Unassembled WGS sequence"/>
</dbReference>
<evidence type="ECO:0000256" key="2">
    <source>
        <dbReference type="ARBA" id="ARBA00004556"/>
    </source>
</evidence>
<evidence type="ECO:0000256" key="1">
    <source>
        <dbReference type="ARBA" id="ARBA00002660"/>
    </source>
</evidence>
<comment type="subcellular location">
    <subcellularLocation>
        <location evidence="3">Cell projection</location>
        <location evidence="3">Growth cone</location>
    </subcellularLocation>
    <subcellularLocation>
        <location evidence="2">Cytoplasm</location>
        <location evidence="2">Perinuclear region</location>
    </subcellularLocation>
</comment>
<comment type="function">
    <text evidence="1">Component of the exocyst complex involved in the docking of exocytic vesicles with fusion sites on the plasma membrane.</text>
</comment>
<protein>
    <recommendedName>
        <fullName evidence="5">Exocyst complex component 8</fullName>
    </recommendedName>
</protein>
<evidence type="ECO:0000256" key="7">
    <source>
        <dbReference type="ARBA" id="ARBA00022483"/>
    </source>
</evidence>
<keyword evidence="6" id="KW-0813">Transport</keyword>
<dbReference type="InterPro" id="IPR016159">
    <property type="entry name" value="Cullin_repeat-like_dom_sf"/>
</dbReference>
<dbReference type="SUPFAM" id="SSF74788">
    <property type="entry name" value="Cullin repeat-like"/>
    <property type="match status" value="1"/>
</dbReference>